<sequence length="654" mass="68288">MIKRVLVANRGEIARRVLRACRDLGIGTVAVHSDPDAGAPYVREADAAVRLPGASPAETYLSVEKVLDAARRAGADAVHPGYGFLSENAAFARAVADAGLTWIGPPPAAIAAMGSKIEAKKLMAAAGVPVLPELDPARVTAADLPLLVKASAGGGGRGMRIVRTLPELPDAVAGARREAESAFGDPTVFCEPLLEDARHIEVQIIADAHGVVWALGERECSIQRRHQKIVEEAPSPAVGPPLRAELCEAAENAARAIEYVGAGTVEFMLAPDGRFYFLEVNTRLQVEHPVTECVYGVDLVRMQIEYAEGGALPDGGVPEPRGHAIEVRLYAEDPARDWRPASGTLRTFEVPGVDAEFAVPAAYGVRLDSGVESGAEVGVHYDPMLAKVIAWAPTRAGAARRLAAALRGARVHGLTTNRDLLVRILEEPGFLDGGTDTGYLDRVGLGTLAAPLADEAAVRVSALAAALALAAADRSAATVQRGLPSGWRNVRSQPQRRTFDGPHGTIDVDYDLRRDGLASELCPGTSLIGATPDRVVLDAGGLRETFAVTVDGDAVHVDSRLGPVTLTAVPRFADPSDQIAPGSLLAPMPGTVVRVETEPGAGVAEGQTLVVLEAMKMEHRIAAPSAGTVAELNVAAGQQVESGAVLAVIEGTTG</sequence>
<dbReference type="Pfam" id="PF00364">
    <property type="entry name" value="Biotin_lipoyl"/>
    <property type="match status" value="1"/>
</dbReference>
<dbReference type="SUPFAM" id="SSF56059">
    <property type="entry name" value="Glutathione synthetase ATP-binding domain-like"/>
    <property type="match status" value="1"/>
</dbReference>
<evidence type="ECO:0000256" key="4">
    <source>
        <dbReference type="ARBA" id="ARBA00022840"/>
    </source>
</evidence>
<dbReference type="CDD" id="cd06850">
    <property type="entry name" value="biotinyl_domain"/>
    <property type="match status" value="1"/>
</dbReference>
<evidence type="ECO:0000313" key="11">
    <source>
        <dbReference type="Proteomes" id="UP001569963"/>
    </source>
</evidence>
<dbReference type="PROSITE" id="PS50975">
    <property type="entry name" value="ATP_GRASP"/>
    <property type="match status" value="1"/>
</dbReference>
<dbReference type="PROSITE" id="PS00867">
    <property type="entry name" value="CPSASE_2"/>
    <property type="match status" value="1"/>
</dbReference>
<evidence type="ECO:0000256" key="1">
    <source>
        <dbReference type="ARBA" id="ARBA00001953"/>
    </source>
</evidence>
<feature type="domain" description="Biotin carboxylation" evidence="9">
    <location>
        <begin position="1"/>
        <end position="445"/>
    </location>
</feature>
<evidence type="ECO:0000259" key="8">
    <source>
        <dbReference type="PROSITE" id="PS50975"/>
    </source>
</evidence>
<dbReference type="Proteomes" id="UP001569963">
    <property type="component" value="Unassembled WGS sequence"/>
</dbReference>
<reference evidence="10 11" key="1">
    <citation type="submission" date="2023-11" db="EMBL/GenBank/DDBJ databases">
        <title>Actinomadura monticuli sp. nov., isolated from volcanic ash.</title>
        <authorList>
            <person name="Lee S.D."/>
            <person name="Yang H."/>
            <person name="Kim I.S."/>
        </authorList>
    </citation>
    <scope>NUCLEOTIDE SEQUENCE [LARGE SCALE GENOMIC DNA]</scope>
    <source>
        <strain evidence="10 11">DLS-62</strain>
    </source>
</reference>
<accession>A0ABV4QIS4</accession>
<dbReference type="InterPro" id="IPR011053">
    <property type="entry name" value="Single_hybrid_motif"/>
</dbReference>
<evidence type="ECO:0000256" key="3">
    <source>
        <dbReference type="ARBA" id="ARBA00022741"/>
    </source>
</evidence>
<dbReference type="InterPro" id="IPR011054">
    <property type="entry name" value="Rudment_hybrid_motif"/>
</dbReference>
<evidence type="ECO:0000256" key="6">
    <source>
        <dbReference type="PROSITE-ProRule" id="PRU00409"/>
    </source>
</evidence>
<dbReference type="InterPro" id="IPR016185">
    <property type="entry name" value="PreATP-grasp_dom_sf"/>
</dbReference>
<keyword evidence="5" id="KW-0092">Biotin</keyword>
<dbReference type="EMBL" id="JAXCEI010000016">
    <property type="protein sequence ID" value="MFA1543063.1"/>
    <property type="molecule type" value="Genomic_DNA"/>
</dbReference>
<dbReference type="RefSeq" id="WP_371953568.1">
    <property type="nucleotide sequence ID" value="NZ_JAXCEI010000016.1"/>
</dbReference>
<keyword evidence="3 6" id="KW-0547">Nucleotide-binding</keyword>
<dbReference type="InterPro" id="IPR001882">
    <property type="entry name" value="Biotin_BS"/>
</dbReference>
<dbReference type="SUPFAM" id="SSF51230">
    <property type="entry name" value="Single hybrid motif"/>
    <property type="match status" value="1"/>
</dbReference>
<evidence type="ECO:0000259" key="7">
    <source>
        <dbReference type="PROSITE" id="PS50968"/>
    </source>
</evidence>
<evidence type="ECO:0000313" key="10">
    <source>
        <dbReference type="EMBL" id="MFA1543063.1"/>
    </source>
</evidence>
<dbReference type="Gene3D" id="3.30.470.20">
    <property type="entry name" value="ATP-grasp fold, B domain"/>
    <property type="match status" value="1"/>
</dbReference>
<dbReference type="InterPro" id="IPR005482">
    <property type="entry name" value="Biotin_COase_C"/>
</dbReference>
<dbReference type="Pfam" id="PF00289">
    <property type="entry name" value="Biotin_carb_N"/>
    <property type="match status" value="1"/>
</dbReference>
<dbReference type="InterPro" id="IPR005481">
    <property type="entry name" value="BC-like_N"/>
</dbReference>
<dbReference type="InterPro" id="IPR000089">
    <property type="entry name" value="Biotin_lipoyl"/>
</dbReference>
<dbReference type="InterPro" id="IPR050856">
    <property type="entry name" value="Biotin_carboxylase_complex"/>
</dbReference>
<dbReference type="PROSITE" id="PS00188">
    <property type="entry name" value="BIOTIN"/>
    <property type="match status" value="1"/>
</dbReference>
<gene>
    <name evidence="10" type="ORF">SM611_29390</name>
</gene>
<name>A0ABV4QIS4_9ACTN</name>
<feature type="domain" description="ATP-grasp" evidence="8">
    <location>
        <begin position="120"/>
        <end position="308"/>
    </location>
</feature>
<dbReference type="Pfam" id="PF02786">
    <property type="entry name" value="CPSase_L_D2"/>
    <property type="match status" value="1"/>
</dbReference>
<dbReference type="InterPro" id="IPR011764">
    <property type="entry name" value="Biotin_carboxylation_dom"/>
</dbReference>
<organism evidence="10 11">
    <name type="scientific">Actinomadura monticuli</name>
    <dbReference type="NCBI Taxonomy" id="3097367"/>
    <lineage>
        <taxon>Bacteria</taxon>
        <taxon>Bacillati</taxon>
        <taxon>Actinomycetota</taxon>
        <taxon>Actinomycetes</taxon>
        <taxon>Streptosporangiales</taxon>
        <taxon>Thermomonosporaceae</taxon>
        <taxon>Actinomadura</taxon>
    </lineage>
</organism>
<dbReference type="PANTHER" id="PTHR18866:SF126">
    <property type="entry name" value="BIOTIN CARBOXYLASE"/>
    <property type="match status" value="1"/>
</dbReference>
<keyword evidence="11" id="KW-1185">Reference proteome</keyword>
<keyword evidence="4 6" id="KW-0067">ATP-binding</keyword>
<dbReference type="SMART" id="SM00878">
    <property type="entry name" value="Biotin_carb_C"/>
    <property type="match status" value="1"/>
</dbReference>
<comment type="caution">
    <text evidence="10">The sequence shown here is derived from an EMBL/GenBank/DDBJ whole genome shotgun (WGS) entry which is preliminary data.</text>
</comment>
<evidence type="ECO:0000256" key="5">
    <source>
        <dbReference type="ARBA" id="ARBA00023267"/>
    </source>
</evidence>
<dbReference type="InterPro" id="IPR005479">
    <property type="entry name" value="CPAse_ATP-bd"/>
</dbReference>
<feature type="domain" description="Lipoyl-binding" evidence="7">
    <location>
        <begin position="575"/>
        <end position="650"/>
    </location>
</feature>
<dbReference type="Pfam" id="PF21139">
    <property type="entry name" value="BT_MCC_alpha"/>
    <property type="match status" value="1"/>
</dbReference>
<proteinExistence type="predicted"/>
<dbReference type="PROSITE" id="PS50979">
    <property type="entry name" value="BC"/>
    <property type="match status" value="1"/>
</dbReference>
<dbReference type="Pfam" id="PF02785">
    <property type="entry name" value="Biotin_carb_C"/>
    <property type="match status" value="1"/>
</dbReference>
<keyword evidence="2" id="KW-0436">Ligase</keyword>
<evidence type="ECO:0000259" key="9">
    <source>
        <dbReference type="PROSITE" id="PS50979"/>
    </source>
</evidence>
<dbReference type="SUPFAM" id="SSF52440">
    <property type="entry name" value="PreATP-grasp domain"/>
    <property type="match status" value="1"/>
</dbReference>
<dbReference type="Gene3D" id="2.40.50.100">
    <property type="match status" value="1"/>
</dbReference>
<dbReference type="SUPFAM" id="SSF51246">
    <property type="entry name" value="Rudiment single hybrid motif"/>
    <property type="match status" value="1"/>
</dbReference>
<dbReference type="PROSITE" id="PS50968">
    <property type="entry name" value="BIOTINYL_LIPOYL"/>
    <property type="match status" value="1"/>
</dbReference>
<dbReference type="InterPro" id="IPR011761">
    <property type="entry name" value="ATP-grasp"/>
</dbReference>
<protein>
    <submittedName>
        <fullName evidence="10">Biotin carboxylase N-terminal domain-containing protein</fullName>
    </submittedName>
</protein>
<evidence type="ECO:0000256" key="2">
    <source>
        <dbReference type="ARBA" id="ARBA00022598"/>
    </source>
</evidence>
<comment type="cofactor">
    <cofactor evidence="1">
        <name>biotin</name>
        <dbReference type="ChEBI" id="CHEBI:57586"/>
    </cofactor>
</comment>
<dbReference type="PANTHER" id="PTHR18866">
    <property type="entry name" value="CARBOXYLASE:PYRUVATE/ACETYL-COA/PROPIONYL-COA CARBOXYLASE"/>
    <property type="match status" value="1"/>
</dbReference>
<dbReference type="InterPro" id="IPR048429">
    <property type="entry name" value="MCC_alpha_BT"/>
</dbReference>